<comment type="caution">
    <text evidence="1">The sequence shown here is derived from an EMBL/GenBank/DDBJ whole genome shotgun (WGS) entry which is preliminary data.</text>
</comment>
<evidence type="ECO:0000313" key="1">
    <source>
        <dbReference type="EMBL" id="EEV18471.1"/>
    </source>
</evidence>
<reference evidence="1 2" key="1">
    <citation type="submission" date="2009-07" db="EMBL/GenBank/DDBJ databases">
        <authorList>
            <person name="Madupu R."/>
            <person name="Sebastian Y."/>
            <person name="Durkin A.S."/>
            <person name="Torralba M."/>
            <person name="Methe B."/>
            <person name="Sutton G.G."/>
            <person name="Strausberg R.L."/>
            <person name="Nelson K.E."/>
        </authorList>
    </citation>
    <scope>NUCLEOTIDE SEQUENCE [LARGE SCALE GENOMIC DNA]</scope>
    <source>
        <strain evidence="1 2">RM3268</strain>
    </source>
</reference>
<gene>
    <name evidence="1" type="ORF">CAMGR0001_2478</name>
</gene>
<organism evidence="1 2">
    <name type="scientific">Campylobacter gracilis RM3268</name>
    <dbReference type="NCBI Taxonomy" id="553220"/>
    <lineage>
        <taxon>Bacteria</taxon>
        <taxon>Pseudomonadati</taxon>
        <taxon>Campylobacterota</taxon>
        <taxon>Epsilonproteobacteria</taxon>
        <taxon>Campylobacterales</taxon>
        <taxon>Campylobacteraceae</taxon>
        <taxon>Campylobacter</taxon>
    </lineage>
</organism>
<dbReference type="EMBL" id="ACYG01000011">
    <property type="protein sequence ID" value="EEV18471.1"/>
    <property type="molecule type" value="Genomic_DNA"/>
</dbReference>
<dbReference type="Proteomes" id="UP000005709">
    <property type="component" value="Unassembled WGS sequence"/>
</dbReference>
<sequence>MHKFYLVYFSKNFTIRSALKFPLGWFFEFYSMEFSVKFHLASGDYRKFYSLKSGACHVEFYMKILKF</sequence>
<dbReference type="AlphaFoldDB" id="C8PFC5"/>
<protein>
    <submittedName>
        <fullName evidence="1">Uncharacterized protein</fullName>
    </submittedName>
</protein>
<evidence type="ECO:0000313" key="2">
    <source>
        <dbReference type="Proteomes" id="UP000005709"/>
    </source>
</evidence>
<accession>C8PFC5</accession>
<proteinExistence type="predicted"/>
<name>C8PFC5_9BACT</name>
<keyword evidence="2" id="KW-1185">Reference proteome</keyword>